<keyword evidence="4" id="KW-0614">Plasmid</keyword>
<feature type="domain" description="VWFA" evidence="2">
    <location>
        <begin position="455"/>
        <end position="604"/>
    </location>
</feature>
<evidence type="ECO:0000313" key="3">
    <source>
        <dbReference type="EMBL" id="AUQ96680.1"/>
    </source>
</evidence>
<dbReference type="SMART" id="SM00327">
    <property type="entry name" value="VWA"/>
    <property type="match status" value="1"/>
</dbReference>
<dbReference type="Proteomes" id="UP000236536">
    <property type="component" value="Plasmid pP66_a"/>
</dbReference>
<geneLocation type="plasmid" evidence="4">
    <name>pP88_a</name>
</geneLocation>
<dbReference type="Pfam" id="PF00092">
    <property type="entry name" value="VWA"/>
    <property type="match status" value="1"/>
</dbReference>
<evidence type="ECO:0000313" key="6">
    <source>
        <dbReference type="Proteomes" id="UP000236536"/>
    </source>
</evidence>
<dbReference type="InterPro" id="IPR002035">
    <property type="entry name" value="VWF_A"/>
</dbReference>
<dbReference type="SUPFAM" id="SSF53300">
    <property type="entry name" value="vWA-like"/>
    <property type="match status" value="1"/>
</dbReference>
<name>A0A2I7K2F4_9RHOB</name>
<feature type="compositionally biased region" description="Polar residues" evidence="1">
    <location>
        <begin position="254"/>
        <end position="267"/>
    </location>
</feature>
<geneLocation type="plasmid" evidence="3 6">
    <name>pP66_a</name>
</geneLocation>
<dbReference type="PROSITE" id="PS50234">
    <property type="entry name" value="VWFA"/>
    <property type="match status" value="1"/>
</dbReference>
<geneLocation type="plasmid" evidence="5">
    <name>pp88_a</name>
</geneLocation>
<evidence type="ECO:0000313" key="5">
    <source>
        <dbReference type="Proteomes" id="UP000236447"/>
    </source>
</evidence>
<evidence type="ECO:0000313" key="4">
    <source>
        <dbReference type="EMBL" id="AUR01191.1"/>
    </source>
</evidence>
<protein>
    <recommendedName>
        <fullName evidence="2">VWFA domain-containing protein</fullName>
    </recommendedName>
</protein>
<dbReference type="PANTHER" id="PTHR41248:SF1">
    <property type="entry name" value="NORD PROTEIN"/>
    <property type="match status" value="1"/>
</dbReference>
<dbReference type="Proteomes" id="UP000236447">
    <property type="component" value="Plasmid pP88_a"/>
</dbReference>
<evidence type="ECO:0000256" key="1">
    <source>
        <dbReference type="SAM" id="MobiDB-lite"/>
    </source>
</evidence>
<dbReference type="AlphaFoldDB" id="A0A2I7K2F4"/>
<evidence type="ECO:0000259" key="2">
    <source>
        <dbReference type="PROSITE" id="PS50234"/>
    </source>
</evidence>
<gene>
    <name evidence="4" type="primary">norD</name>
    <name evidence="3" type="ORF">PhaeoP66_03954</name>
    <name evidence="4" type="ORF">PhaeoP88_03879</name>
</gene>
<reference evidence="3 6" key="3">
    <citation type="journal article" date="2017" name="Int. J. Syst. Evol. Microbiol.">
        <title>Adaptation of Surface-Associated Bacteria to the Open Ocean: A Genomically Distinct Subpopulation of Phaeobacter gallaeciensis Colonizes Pacific Mesozooplankton.</title>
        <authorList>
            <person name="Freese H.M."/>
            <person name="Methner A."/>
            <person name="Overmann J."/>
        </authorList>
    </citation>
    <scope>NUCLEOTIDE SEQUENCE [LARGE SCALE GENOMIC DNA]</scope>
    <source>
        <strain evidence="3 6">P66</strain>
        <plasmid evidence="3 6">pP66_a</plasmid>
    </source>
</reference>
<sequence length="645" mass="71605">MKLLDLMEPEETVGNLWHDMASNLAGEVAEDGATLSAAACRLQDLRPSLAVLFRALGGAASVDLVEAPATVAQHRRSLTHRVTADRMREFIPCFDGRRLALPPVMACFPHYELNRATYFWLVAQAAVAEPTELRPQSEKSARAADLARIRVTLNASRRAAQQCPGLRETYQQMASLCLQQRKAQPPHAADRLVAEQVVAALSQDPWEVTAGQPFSAELPTEAGVGRYLPFAPVPFWLRFEAPGHSVVAAEEPADQTSPLPTAASSSRKLGARIDQDQARRKDSFILHRFESILSWVESMNINRSVDDDDPDNAQKAAEDQDLIPLTKHDRRLASRLRLHLDLSPADAEHERLSAEFTYPEWNHRSQSEMADHCRVLEAAAQPDTKHPFQPDLRQIRMVRRQFEALRPRRILQPRQVEGAELDLDAVISNQADLAATGRGSDRLWQSARQQQRDLSVAFLIDTSRSTEAAIADSSVIEIARNAMAALAFGIDVAGDRLAIWGFSSLRRDRVFLTRCKGFDMPMSDAVTANIGALQPGHYTRLGAAIRHVSTRLAAEPSSRKLLIVLTDGKPNDLDHYEGQHGIEDSRMAVRSARRAGQSLHGIIIDEDGQDWFARIFGRGGFSLLPNPARLSRALPDIYRSLTQEN</sequence>
<reference evidence="4 5" key="1">
    <citation type="journal article" date="2017" name="Front. Microbiol.">
        <title>Phaeobacter piscinae sp. nov., a species of the Roseobacter group and potential aquaculture probiont.</title>
        <authorList>
            <person name="Sonnenschein E.C."/>
            <person name="Phippen C.B.W."/>
            <person name="Nielsen K.F."/>
            <person name="Mateiu R.V."/>
            <person name="Melchiorsen J."/>
            <person name="Gram L."/>
            <person name="Overmann J."/>
            <person name="Freese H.M."/>
        </authorList>
    </citation>
    <scope>NUCLEOTIDE SEQUENCE [LARGE SCALE GENOMIC DNA]</scope>
    <source>
        <strain evidence="4 5">P88</strain>
        <plasmid evidence="4">pP88_a</plasmid>
        <plasmid evidence="5">pp88_a</plasmid>
    </source>
</reference>
<dbReference type="EMBL" id="CP010706">
    <property type="protein sequence ID" value="AUQ96680.1"/>
    <property type="molecule type" value="Genomic_DNA"/>
</dbReference>
<dbReference type="Gene3D" id="3.40.50.410">
    <property type="entry name" value="von Willebrand factor, type A domain"/>
    <property type="match status" value="1"/>
</dbReference>
<accession>A0A2I7K2F4</accession>
<dbReference type="InterPro" id="IPR036465">
    <property type="entry name" value="vWFA_dom_sf"/>
</dbReference>
<proteinExistence type="predicted"/>
<dbReference type="CDD" id="cd01454">
    <property type="entry name" value="vWA_norD_type"/>
    <property type="match status" value="1"/>
</dbReference>
<feature type="region of interest" description="Disordered" evidence="1">
    <location>
        <begin position="250"/>
        <end position="274"/>
    </location>
</feature>
<reference evidence="5 6" key="2">
    <citation type="journal article" date="2017" name="Genome Biol. Evol.">
        <title>Trajectories and Drivers of Genome Evolution in Surface-Associated Marine Phaeobacter.</title>
        <authorList>
            <person name="Freese H.M."/>
            <person name="Sikorski J."/>
            <person name="Bunk B."/>
            <person name="Scheuner C."/>
            <person name="Meier-Kolthoff J.P."/>
            <person name="Sproer C."/>
            <person name="Gram L."/>
            <person name="Overmann J."/>
        </authorList>
    </citation>
    <scope>NUCLEOTIDE SEQUENCE [LARGE SCALE GENOMIC DNA]</scope>
    <source>
        <strain evidence="3 6">P66</strain>
        <strain evidence="4 5">P88</strain>
        <plasmid evidence="3 6">pP66_a</plasmid>
        <plasmid evidence="5">pp88_a</plasmid>
        <plasmid evidence="4">pP88_a</plasmid>
    </source>
</reference>
<dbReference type="InterPro" id="IPR051928">
    <property type="entry name" value="NorD/CobT"/>
</dbReference>
<dbReference type="RefSeq" id="WP_102875478.1">
    <property type="nucleotide sequence ID" value="NZ_CP010600.1"/>
</dbReference>
<dbReference type="EMBL" id="CP010726">
    <property type="protein sequence ID" value="AUR01191.1"/>
    <property type="molecule type" value="Genomic_DNA"/>
</dbReference>
<dbReference type="PANTHER" id="PTHR41248">
    <property type="entry name" value="NORD PROTEIN"/>
    <property type="match status" value="1"/>
</dbReference>
<organism evidence="4 5">
    <name type="scientific">Phaeobacter inhibens</name>
    <dbReference type="NCBI Taxonomy" id="221822"/>
    <lineage>
        <taxon>Bacteria</taxon>
        <taxon>Pseudomonadati</taxon>
        <taxon>Pseudomonadota</taxon>
        <taxon>Alphaproteobacteria</taxon>
        <taxon>Rhodobacterales</taxon>
        <taxon>Roseobacteraceae</taxon>
        <taxon>Phaeobacter</taxon>
    </lineage>
</organism>
<keyword evidence="6" id="KW-1185">Reference proteome</keyword>